<evidence type="ECO:0000313" key="13">
    <source>
        <dbReference type="Proteomes" id="UP000011115"/>
    </source>
</evidence>
<dbReference type="GO" id="GO:0045893">
    <property type="term" value="P:positive regulation of DNA-templated transcription"/>
    <property type="evidence" value="ECO:0000318"/>
    <property type="project" value="GO_Central"/>
</dbReference>
<dbReference type="OMA" id="IREPAYI"/>
<dbReference type="GO" id="GO:0006952">
    <property type="term" value="P:defense response"/>
    <property type="evidence" value="ECO:0007669"/>
    <property type="project" value="UniProtKB-KW"/>
</dbReference>
<dbReference type="PROSITE" id="PS51032">
    <property type="entry name" value="AP2_ERF"/>
    <property type="match status" value="1"/>
</dbReference>
<dbReference type="Gramene" id="PGSC0003DMT400041067">
    <property type="protein sequence ID" value="PGSC0003DMT400041067"/>
    <property type="gene ID" value="PGSC0003DMG401015891"/>
</dbReference>
<evidence type="ECO:0000256" key="5">
    <source>
        <dbReference type="ARBA" id="ARBA00023125"/>
    </source>
</evidence>
<proteinExistence type="inferred from homology"/>
<keyword evidence="6" id="KW-0010">Activator</keyword>
<evidence type="ECO:0000256" key="8">
    <source>
        <dbReference type="ARBA" id="ARBA00023242"/>
    </source>
</evidence>
<dbReference type="InterPro" id="IPR036955">
    <property type="entry name" value="AP2/ERF_dom_sf"/>
</dbReference>
<dbReference type="CDD" id="cd00018">
    <property type="entry name" value="AP2"/>
    <property type="match status" value="1"/>
</dbReference>
<dbReference type="STRING" id="4113.M1BAV4"/>
<dbReference type="eggNOG" id="ENOG502S30F">
    <property type="taxonomic scope" value="Eukaryota"/>
</dbReference>
<dbReference type="PRINTS" id="PR00367">
    <property type="entry name" value="ETHRSPELEMNT"/>
</dbReference>
<feature type="region of interest" description="Disordered" evidence="10">
    <location>
        <begin position="83"/>
        <end position="106"/>
    </location>
</feature>
<evidence type="ECO:0000256" key="7">
    <source>
        <dbReference type="ARBA" id="ARBA00023163"/>
    </source>
</evidence>
<evidence type="ECO:0000256" key="10">
    <source>
        <dbReference type="SAM" id="MobiDB-lite"/>
    </source>
</evidence>
<dbReference type="InterPro" id="IPR016177">
    <property type="entry name" value="DNA-bd_dom_sf"/>
</dbReference>
<organism evidence="12 13">
    <name type="scientific">Solanum tuberosum</name>
    <name type="common">Potato</name>
    <dbReference type="NCBI Taxonomy" id="4113"/>
    <lineage>
        <taxon>Eukaryota</taxon>
        <taxon>Viridiplantae</taxon>
        <taxon>Streptophyta</taxon>
        <taxon>Embryophyta</taxon>
        <taxon>Tracheophyta</taxon>
        <taxon>Spermatophyta</taxon>
        <taxon>Magnoliopsida</taxon>
        <taxon>eudicotyledons</taxon>
        <taxon>Gunneridae</taxon>
        <taxon>Pentapetalae</taxon>
        <taxon>asterids</taxon>
        <taxon>lamiids</taxon>
        <taxon>Solanales</taxon>
        <taxon>Solanaceae</taxon>
        <taxon>Solanoideae</taxon>
        <taxon>Solaneae</taxon>
        <taxon>Solanum</taxon>
    </lineage>
</organism>
<feature type="domain" description="AP2/ERF" evidence="11">
    <location>
        <begin position="13"/>
        <end position="78"/>
    </location>
</feature>
<dbReference type="HOGENOM" id="CLU_058713_5_0_1"/>
<dbReference type="GO" id="GO:0000976">
    <property type="term" value="F:transcription cis-regulatory region binding"/>
    <property type="evidence" value="ECO:0000318"/>
    <property type="project" value="GO_Central"/>
</dbReference>
<comment type="similarity">
    <text evidence="9">Belongs to the AP2/ERF transcription factor family. ERF subfamily.</text>
</comment>
<evidence type="ECO:0000256" key="4">
    <source>
        <dbReference type="ARBA" id="ARBA00023016"/>
    </source>
</evidence>
<evidence type="ECO:0000256" key="2">
    <source>
        <dbReference type="ARBA" id="ARBA00022821"/>
    </source>
</evidence>
<name>M1BAV4_SOLTU</name>
<dbReference type="GO" id="GO:0006950">
    <property type="term" value="P:response to stress"/>
    <property type="evidence" value="ECO:0000318"/>
    <property type="project" value="GO_Central"/>
</dbReference>
<dbReference type="AlphaFoldDB" id="M1BAV4"/>
<dbReference type="SMR" id="M1BAV4"/>
<accession>M1BAV4</accession>
<dbReference type="InParanoid" id="M1BAV4"/>
<keyword evidence="2" id="KW-0611">Plant defense</keyword>
<evidence type="ECO:0000259" key="11">
    <source>
        <dbReference type="PROSITE" id="PS51032"/>
    </source>
</evidence>
<dbReference type="FunFam" id="3.30.730.10:FF:000001">
    <property type="entry name" value="Ethylene-responsive transcription factor 2"/>
    <property type="match status" value="1"/>
</dbReference>
<dbReference type="SUPFAM" id="SSF54171">
    <property type="entry name" value="DNA-binding domain"/>
    <property type="match status" value="1"/>
</dbReference>
<keyword evidence="3" id="KW-0805">Transcription regulation</keyword>
<dbReference type="InterPro" id="IPR001471">
    <property type="entry name" value="AP2/ERF_dom"/>
</dbReference>
<dbReference type="Gene3D" id="3.30.730.10">
    <property type="entry name" value="AP2/ERF domain"/>
    <property type="match status" value="1"/>
</dbReference>
<dbReference type="Pfam" id="PF00847">
    <property type="entry name" value="AP2"/>
    <property type="match status" value="1"/>
</dbReference>
<keyword evidence="13" id="KW-1185">Reference proteome</keyword>
<evidence type="ECO:0000256" key="6">
    <source>
        <dbReference type="ARBA" id="ARBA00023159"/>
    </source>
</evidence>
<dbReference type="PANTHER" id="PTHR31241">
    <property type="entry name" value="DEHYDRATION-RESPONSIVE ELEMENT-BINDING PROTEIN 2C"/>
    <property type="match status" value="1"/>
</dbReference>
<evidence type="ECO:0000313" key="12">
    <source>
        <dbReference type="EnsemblPlants" id="PGSC0003DMT400041067"/>
    </source>
</evidence>
<protein>
    <submittedName>
        <fullName evidence="12">Dehydration-responsive element-binding protein 2E</fullName>
    </submittedName>
</protein>
<keyword evidence="8" id="KW-0539">Nucleus</keyword>
<dbReference type="PANTHER" id="PTHR31241:SF62">
    <property type="entry name" value="DEHYDRATION-RESPONSIVE ELEMENT-BINDING PROTEIN 2D"/>
    <property type="match status" value="1"/>
</dbReference>
<dbReference type="GO" id="GO:0005634">
    <property type="term" value="C:nucleus"/>
    <property type="evidence" value="ECO:0000318"/>
    <property type="project" value="GO_Central"/>
</dbReference>
<reference evidence="12" key="2">
    <citation type="submission" date="2015-06" db="UniProtKB">
        <authorList>
            <consortium name="EnsemblPlants"/>
        </authorList>
    </citation>
    <scope>IDENTIFICATION</scope>
    <source>
        <strain evidence="12">DM1-3 516 R44</strain>
    </source>
</reference>
<dbReference type="EnsemblPlants" id="PGSC0003DMT400041067">
    <property type="protein sequence ID" value="PGSC0003DMT400041067"/>
    <property type="gene ID" value="PGSC0003DMG401015891"/>
</dbReference>
<evidence type="ECO:0000256" key="1">
    <source>
        <dbReference type="ARBA" id="ARBA00004123"/>
    </source>
</evidence>
<dbReference type="Proteomes" id="UP000011115">
    <property type="component" value="Unassembled WGS sequence"/>
</dbReference>
<evidence type="ECO:0000256" key="3">
    <source>
        <dbReference type="ARBA" id="ARBA00023015"/>
    </source>
</evidence>
<keyword evidence="4" id="KW-0346">Stress response</keyword>
<evidence type="ECO:0000256" key="9">
    <source>
        <dbReference type="ARBA" id="ARBA00024343"/>
    </source>
</evidence>
<sequence>MPGKGGPENSSCKYRGVRQRTWGKWVAEIREPVYISGEYKNRGKRLWLGSFATADEAAIAYDEAAKVMYGSNATLNFPNYCGSSSNDTSSLESSGQSSVDHEDLVVDDAEKIEIESDL</sequence>
<comment type="subcellular location">
    <subcellularLocation>
        <location evidence="1">Nucleus</location>
    </subcellularLocation>
</comment>
<dbReference type="PaxDb" id="4113-PGSC0003DMT400041067"/>
<dbReference type="SMART" id="SM00380">
    <property type="entry name" value="AP2"/>
    <property type="match status" value="1"/>
</dbReference>
<feature type="compositionally biased region" description="Low complexity" evidence="10">
    <location>
        <begin position="83"/>
        <end position="94"/>
    </location>
</feature>
<keyword evidence="5" id="KW-0238">DNA-binding</keyword>
<keyword evidence="7" id="KW-0804">Transcription</keyword>
<dbReference type="GO" id="GO:0003700">
    <property type="term" value="F:DNA-binding transcription factor activity"/>
    <property type="evidence" value="ECO:0000318"/>
    <property type="project" value="GO_Central"/>
</dbReference>
<reference evidence="13" key="1">
    <citation type="journal article" date="2011" name="Nature">
        <title>Genome sequence and analysis of the tuber crop potato.</title>
        <authorList>
            <consortium name="The Potato Genome Sequencing Consortium"/>
        </authorList>
    </citation>
    <scope>NUCLEOTIDE SEQUENCE [LARGE SCALE GENOMIC DNA]</scope>
    <source>
        <strain evidence="13">cv. DM1-3 516 R44</strain>
    </source>
</reference>